<keyword evidence="3 9" id="KW-1133">Transmembrane helix</keyword>
<feature type="transmembrane region" description="Helical" evidence="9">
    <location>
        <begin position="87"/>
        <end position="109"/>
    </location>
</feature>
<feature type="transmembrane region" description="Helical" evidence="9">
    <location>
        <begin position="130"/>
        <end position="149"/>
    </location>
</feature>
<dbReference type="KEGG" id="aten:116297074"/>
<feature type="domain" description="G-protein coupled receptors family 1 profile" evidence="10">
    <location>
        <begin position="32"/>
        <end position="283"/>
    </location>
</feature>
<keyword evidence="5 9" id="KW-0472">Membrane</keyword>
<evidence type="ECO:0000256" key="7">
    <source>
        <dbReference type="ARBA" id="ARBA00023224"/>
    </source>
</evidence>
<keyword evidence="11" id="KW-1185">Reference proteome</keyword>
<organism evidence="11 12">
    <name type="scientific">Actinia tenebrosa</name>
    <name type="common">Australian red waratah sea anemone</name>
    <dbReference type="NCBI Taxonomy" id="6105"/>
    <lineage>
        <taxon>Eukaryota</taxon>
        <taxon>Metazoa</taxon>
        <taxon>Cnidaria</taxon>
        <taxon>Anthozoa</taxon>
        <taxon>Hexacorallia</taxon>
        <taxon>Actiniaria</taxon>
        <taxon>Actiniidae</taxon>
        <taxon>Actinia</taxon>
    </lineage>
</organism>
<evidence type="ECO:0000259" key="10">
    <source>
        <dbReference type="PROSITE" id="PS50262"/>
    </source>
</evidence>
<dbReference type="GeneID" id="116297074"/>
<dbReference type="FunFam" id="1.20.1070.10:FF:000513">
    <property type="entry name" value="Predicted protein"/>
    <property type="match status" value="1"/>
</dbReference>
<evidence type="ECO:0000256" key="2">
    <source>
        <dbReference type="ARBA" id="ARBA00022692"/>
    </source>
</evidence>
<keyword evidence="7" id="KW-0807">Transducer</keyword>
<dbReference type="PANTHER" id="PTHR45695">
    <property type="entry name" value="LEUCOKININ RECEPTOR-RELATED"/>
    <property type="match status" value="1"/>
</dbReference>
<proteinExistence type="predicted"/>
<feature type="transmembrane region" description="Helical" evidence="9">
    <location>
        <begin position="169"/>
        <end position="193"/>
    </location>
</feature>
<name>A0A6P8I046_ACTTE</name>
<dbReference type="InterPro" id="IPR017452">
    <property type="entry name" value="GPCR_Rhodpsn_7TM"/>
</dbReference>
<dbReference type="Pfam" id="PF00001">
    <property type="entry name" value="7tm_1"/>
    <property type="match status" value="1"/>
</dbReference>
<keyword evidence="4" id="KW-0297">G-protein coupled receptor</keyword>
<dbReference type="Gene3D" id="1.20.1070.10">
    <property type="entry name" value="Rhodopsin 7-helix transmembrane proteins"/>
    <property type="match status" value="1"/>
</dbReference>
<comment type="subcellular location">
    <subcellularLocation>
        <location evidence="1">Membrane</location>
        <topology evidence="1">Multi-pass membrane protein</topology>
    </subcellularLocation>
</comment>
<dbReference type="InParanoid" id="A0A6P8I046"/>
<dbReference type="AlphaFoldDB" id="A0A6P8I046"/>
<evidence type="ECO:0000256" key="9">
    <source>
        <dbReference type="SAM" id="Phobius"/>
    </source>
</evidence>
<feature type="transmembrane region" description="Helical" evidence="9">
    <location>
        <begin position="52"/>
        <end position="75"/>
    </location>
</feature>
<feature type="transmembrane region" description="Helical" evidence="9">
    <location>
        <begin position="267"/>
        <end position="286"/>
    </location>
</feature>
<keyword evidence="6" id="KW-0675">Receptor</keyword>
<reference evidence="12" key="1">
    <citation type="submission" date="2025-08" db="UniProtKB">
        <authorList>
            <consortium name="RefSeq"/>
        </authorList>
    </citation>
    <scope>IDENTIFICATION</scope>
    <source>
        <tissue evidence="12">Tentacle</tissue>
    </source>
</reference>
<evidence type="ECO:0000256" key="5">
    <source>
        <dbReference type="ARBA" id="ARBA00023136"/>
    </source>
</evidence>
<dbReference type="FunCoup" id="A0A6P8I046">
    <property type="interactions" value="335"/>
</dbReference>
<evidence type="ECO:0000256" key="8">
    <source>
        <dbReference type="SAM" id="MobiDB-lite"/>
    </source>
</evidence>
<keyword evidence="2 9" id="KW-0812">Transmembrane</keyword>
<sequence>MANPTSYEKVTELEKQVKLVLYILTLILGLCGNSLVLVILARKVRRVANDLFIINLAVADLTLLVFSIPITVLFYGEFKSPTLVCKLVWPMMTVSNTVSIFTLTLMAMCRCHVILNAFRPVVRHRRIYRGIALTWILAIMLLLPLMIVTTQHPLGGCKEVWGTNVDGKIYTVVLAVLQYILPLTLIAIAYIWIAVDLWKPVNLNSSWTATDRKGREKRRKENLQIVKTLATIVVLFAICMLPGHVAWLLSDFGGKSEKDVTQVILRFFDILVYIHSCLNPIVYGTLTKYFRREYSRYISYIFCCRKQLHSYSSRQSHNPSGRENMHRTASL</sequence>
<evidence type="ECO:0000256" key="4">
    <source>
        <dbReference type="ARBA" id="ARBA00023040"/>
    </source>
</evidence>
<dbReference type="InterPro" id="IPR000276">
    <property type="entry name" value="GPCR_Rhodpsn"/>
</dbReference>
<evidence type="ECO:0000256" key="3">
    <source>
        <dbReference type="ARBA" id="ARBA00022989"/>
    </source>
</evidence>
<feature type="transmembrane region" description="Helical" evidence="9">
    <location>
        <begin position="225"/>
        <end position="247"/>
    </location>
</feature>
<dbReference type="PROSITE" id="PS50262">
    <property type="entry name" value="G_PROTEIN_RECEP_F1_2"/>
    <property type="match status" value="1"/>
</dbReference>
<evidence type="ECO:0000313" key="12">
    <source>
        <dbReference type="RefSeq" id="XP_031561083.1"/>
    </source>
</evidence>
<dbReference type="PRINTS" id="PR00237">
    <property type="entry name" value="GPCRRHODOPSN"/>
</dbReference>
<evidence type="ECO:0000256" key="1">
    <source>
        <dbReference type="ARBA" id="ARBA00004141"/>
    </source>
</evidence>
<evidence type="ECO:0000313" key="11">
    <source>
        <dbReference type="Proteomes" id="UP000515163"/>
    </source>
</evidence>
<dbReference type="OrthoDB" id="9046662at2759"/>
<gene>
    <name evidence="12" type="primary">LOC116297074</name>
</gene>
<dbReference type="SUPFAM" id="SSF81321">
    <property type="entry name" value="Family A G protein-coupled receptor-like"/>
    <property type="match status" value="1"/>
</dbReference>
<accession>A0A6P8I046</accession>
<dbReference type="Proteomes" id="UP000515163">
    <property type="component" value="Unplaced"/>
</dbReference>
<dbReference type="GO" id="GO:0004930">
    <property type="term" value="F:G protein-coupled receptor activity"/>
    <property type="evidence" value="ECO:0007669"/>
    <property type="project" value="UniProtKB-KW"/>
</dbReference>
<evidence type="ECO:0000256" key="6">
    <source>
        <dbReference type="ARBA" id="ARBA00023170"/>
    </source>
</evidence>
<dbReference type="PANTHER" id="PTHR45695:SF9">
    <property type="entry name" value="LEUCOKININ RECEPTOR"/>
    <property type="match status" value="1"/>
</dbReference>
<protein>
    <submittedName>
        <fullName evidence="12">Neuropeptide FF receptor 1-like</fullName>
    </submittedName>
</protein>
<feature type="region of interest" description="Disordered" evidence="8">
    <location>
        <begin position="312"/>
        <end position="331"/>
    </location>
</feature>
<feature type="transmembrane region" description="Helical" evidence="9">
    <location>
        <begin position="20"/>
        <end position="40"/>
    </location>
</feature>
<dbReference type="RefSeq" id="XP_031561083.1">
    <property type="nucleotide sequence ID" value="XM_031705223.1"/>
</dbReference>
<dbReference type="GO" id="GO:0005886">
    <property type="term" value="C:plasma membrane"/>
    <property type="evidence" value="ECO:0007669"/>
    <property type="project" value="TreeGrafter"/>
</dbReference>